<dbReference type="Pfam" id="PF01546">
    <property type="entry name" value="Peptidase_M20"/>
    <property type="match status" value="1"/>
</dbReference>
<dbReference type="EMBL" id="ASWO01000001">
    <property type="protein sequence ID" value="EOT87194.1"/>
    <property type="molecule type" value="Genomic_DNA"/>
</dbReference>
<keyword evidence="5" id="KW-0862">Zinc</keyword>
<sequence length="403" mass="44376">MREEQAIQRLQDIVRLETVNGEEKRVADYLEALFSEYGIDTTRIEYAPERINLIAEIGEGNGPVLAFDGHMDVVATGDESAWTYPPFSATIENGRMFGRGVTDMKSGLMAAVLAMINLKTSNVKIPGKIRLMATIGEELGLLGAQQLAELGYAKDIDSLVVCEPSGESREVVLKMPLPEGLVKKEGNVEQRFIFIAHKGSLTYEVHAKGRAAHSSMPELGKNAIDSLMYYYQKQQEYFDTITTKDTILGPMTPVVTLISGGEQANSVPEFASMTTKIRTIPEVHNTTLIKELTELIETCNQQTAAELSLHILQSSFPVKSDPKAKIVGLTKMIVEDAVGESVPIIGVAGGTDASRFVEYNPDIHVVVCGPGNASAHQVDEFVYVDTYLQFIDAYEQIMRRFFE</sequence>
<accession>S0KXI4</accession>
<dbReference type="OrthoDB" id="9792335at2"/>
<gene>
    <name evidence="7" type="ORF">I573_00250</name>
</gene>
<feature type="domain" description="Peptidase M20 dimerisation" evidence="6">
    <location>
        <begin position="195"/>
        <end position="298"/>
    </location>
</feature>
<dbReference type="GO" id="GO:0016787">
    <property type="term" value="F:hydrolase activity"/>
    <property type="evidence" value="ECO:0007669"/>
    <property type="project" value="UniProtKB-KW"/>
</dbReference>
<evidence type="ECO:0000256" key="3">
    <source>
        <dbReference type="ARBA" id="ARBA00022723"/>
    </source>
</evidence>
<evidence type="ECO:0000256" key="1">
    <source>
        <dbReference type="ARBA" id="ARBA00001947"/>
    </source>
</evidence>
<dbReference type="eggNOG" id="COG0624">
    <property type="taxonomic scope" value="Bacteria"/>
</dbReference>
<evidence type="ECO:0000259" key="6">
    <source>
        <dbReference type="Pfam" id="PF07687"/>
    </source>
</evidence>
<dbReference type="InterPro" id="IPR002933">
    <property type="entry name" value="Peptidase_M20"/>
</dbReference>
<dbReference type="GO" id="GO:0046872">
    <property type="term" value="F:metal ion binding"/>
    <property type="evidence" value="ECO:0007669"/>
    <property type="project" value="UniProtKB-KW"/>
</dbReference>
<keyword evidence="4" id="KW-0378">Hydrolase</keyword>
<protein>
    <recommendedName>
        <fullName evidence="6">Peptidase M20 dimerisation domain-containing protein</fullName>
    </recommendedName>
</protein>
<comment type="caution">
    <text evidence="7">The sequence shown here is derived from an EMBL/GenBank/DDBJ whole genome shotgun (WGS) entry which is preliminary data.</text>
</comment>
<dbReference type="Proteomes" id="UP000015961">
    <property type="component" value="Unassembled WGS sequence"/>
</dbReference>
<dbReference type="SUPFAM" id="SSF53187">
    <property type="entry name" value="Zn-dependent exopeptidases"/>
    <property type="match status" value="1"/>
</dbReference>
<dbReference type="PATRIC" id="fig|1140003.3.peg.249"/>
<proteinExistence type="inferred from homology"/>
<dbReference type="InterPro" id="IPR011650">
    <property type="entry name" value="Peptidase_M20_dimer"/>
</dbReference>
<evidence type="ECO:0000256" key="2">
    <source>
        <dbReference type="ARBA" id="ARBA00006247"/>
    </source>
</evidence>
<evidence type="ECO:0000313" key="8">
    <source>
        <dbReference type="Proteomes" id="UP000015961"/>
    </source>
</evidence>
<dbReference type="AlphaFoldDB" id="S0KXI4"/>
<organism evidence="7 8">
    <name type="scientific">Enterococcus sulfureus ATCC 49903</name>
    <dbReference type="NCBI Taxonomy" id="1140003"/>
    <lineage>
        <taxon>Bacteria</taxon>
        <taxon>Bacillati</taxon>
        <taxon>Bacillota</taxon>
        <taxon>Bacilli</taxon>
        <taxon>Lactobacillales</taxon>
        <taxon>Enterococcaceae</taxon>
        <taxon>Enterococcus</taxon>
    </lineage>
</organism>
<dbReference type="Gene3D" id="3.30.70.360">
    <property type="match status" value="1"/>
</dbReference>
<dbReference type="Gene3D" id="3.40.630.10">
    <property type="entry name" value="Zn peptidases"/>
    <property type="match status" value="2"/>
</dbReference>
<dbReference type="PANTHER" id="PTHR43808">
    <property type="entry name" value="ACETYLORNITHINE DEACETYLASE"/>
    <property type="match status" value="1"/>
</dbReference>
<dbReference type="PANTHER" id="PTHR43808:SF8">
    <property type="entry name" value="PEPTIDASE M20 DIMERISATION DOMAIN-CONTAINING PROTEIN"/>
    <property type="match status" value="1"/>
</dbReference>
<keyword evidence="3" id="KW-0479">Metal-binding</keyword>
<evidence type="ECO:0000256" key="5">
    <source>
        <dbReference type="ARBA" id="ARBA00022833"/>
    </source>
</evidence>
<dbReference type="InterPro" id="IPR050072">
    <property type="entry name" value="Peptidase_M20A"/>
</dbReference>
<dbReference type="RefSeq" id="WP_016184746.1">
    <property type="nucleotide sequence ID" value="NZ_ASWO01000001.1"/>
</dbReference>
<dbReference type="CDD" id="cd08659">
    <property type="entry name" value="M20_ArgE_DapE-like"/>
    <property type="match status" value="1"/>
</dbReference>
<dbReference type="InterPro" id="IPR001261">
    <property type="entry name" value="ArgE/DapE_CS"/>
</dbReference>
<dbReference type="PROSITE" id="PS00758">
    <property type="entry name" value="ARGE_DAPE_CPG2_1"/>
    <property type="match status" value="1"/>
</dbReference>
<dbReference type="SUPFAM" id="SSF55031">
    <property type="entry name" value="Bacterial exopeptidase dimerisation domain"/>
    <property type="match status" value="1"/>
</dbReference>
<evidence type="ECO:0000256" key="4">
    <source>
        <dbReference type="ARBA" id="ARBA00022801"/>
    </source>
</evidence>
<dbReference type="Pfam" id="PF07687">
    <property type="entry name" value="M20_dimer"/>
    <property type="match status" value="1"/>
</dbReference>
<dbReference type="InterPro" id="IPR036264">
    <property type="entry name" value="Bact_exopeptidase_dim_dom"/>
</dbReference>
<comment type="cofactor">
    <cofactor evidence="1">
        <name>Zn(2+)</name>
        <dbReference type="ChEBI" id="CHEBI:29105"/>
    </cofactor>
</comment>
<reference evidence="7 8" key="1">
    <citation type="submission" date="2013-03" db="EMBL/GenBank/DDBJ databases">
        <title>The Genome Sequence of Enterococcus sulfureus ATCC_49903 (PacBio/Illumina hybrid assembly).</title>
        <authorList>
            <consortium name="The Broad Institute Genomics Platform"/>
            <consortium name="The Broad Institute Genome Sequencing Center for Infectious Disease"/>
            <person name="Earl A."/>
            <person name="Russ C."/>
            <person name="Gilmore M."/>
            <person name="Surin D."/>
            <person name="Walker B."/>
            <person name="Young S."/>
            <person name="Zeng Q."/>
            <person name="Gargeya S."/>
            <person name="Fitzgerald M."/>
            <person name="Haas B."/>
            <person name="Abouelleil A."/>
            <person name="Allen A.W."/>
            <person name="Alvarado L."/>
            <person name="Arachchi H.M."/>
            <person name="Berlin A.M."/>
            <person name="Chapman S.B."/>
            <person name="Gainer-Dewar J."/>
            <person name="Goldberg J."/>
            <person name="Griggs A."/>
            <person name="Gujja S."/>
            <person name="Hansen M."/>
            <person name="Howarth C."/>
            <person name="Imamovic A."/>
            <person name="Ireland A."/>
            <person name="Larimer J."/>
            <person name="McCowan C."/>
            <person name="Murphy C."/>
            <person name="Pearson M."/>
            <person name="Poon T.W."/>
            <person name="Priest M."/>
            <person name="Roberts A."/>
            <person name="Saif S."/>
            <person name="Shea T."/>
            <person name="Sisk P."/>
            <person name="Sykes S."/>
            <person name="Wortman J."/>
            <person name="Nusbaum C."/>
            <person name="Birren B."/>
        </authorList>
    </citation>
    <scope>NUCLEOTIDE SEQUENCE [LARGE SCALE GENOMIC DNA]</scope>
    <source>
        <strain evidence="7 8">ATCC 49903</strain>
    </source>
</reference>
<dbReference type="NCBIfam" id="NF006365">
    <property type="entry name" value="PRK08588.1"/>
    <property type="match status" value="1"/>
</dbReference>
<evidence type="ECO:0000313" key="7">
    <source>
        <dbReference type="EMBL" id="EOT87194.1"/>
    </source>
</evidence>
<name>S0KXI4_9ENTE</name>
<comment type="similarity">
    <text evidence="2">Belongs to the peptidase M20A family.</text>
</comment>
<keyword evidence="8" id="KW-1185">Reference proteome</keyword>
<dbReference type="STRING" id="1140003.OMY_00255"/>